<dbReference type="InterPro" id="IPR050261">
    <property type="entry name" value="FrsA_esterase"/>
</dbReference>
<proteinExistence type="predicted"/>
<keyword evidence="1" id="KW-0378">Hydrolase</keyword>
<dbReference type="Proteomes" id="UP000315700">
    <property type="component" value="Chromosome"/>
</dbReference>
<dbReference type="InterPro" id="IPR029058">
    <property type="entry name" value="AB_hydrolase_fold"/>
</dbReference>
<dbReference type="OrthoDB" id="9783926at2"/>
<reference evidence="2 3" key="1">
    <citation type="submission" date="2019-02" db="EMBL/GenBank/DDBJ databases">
        <title>Deep-cultivation of Planctomycetes and their phenomic and genomic characterization uncovers novel biology.</title>
        <authorList>
            <person name="Wiegand S."/>
            <person name="Jogler M."/>
            <person name="Boedeker C."/>
            <person name="Pinto D."/>
            <person name="Vollmers J."/>
            <person name="Rivas-Marin E."/>
            <person name="Kohn T."/>
            <person name="Peeters S.H."/>
            <person name="Heuer A."/>
            <person name="Rast P."/>
            <person name="Oberbeckmann S."/>
            <person name="Bunk B."/>
            <person name="Jeske O."/>
            <person name="Meyerdierks A."/>
            <person name="Storesund J.E."/>
            <person name="Kallscheuer N."/>
            <person name="Luecker S."/>
            <person name="Lage O.M."/>
            <person name="Pohl T."/>
            <person name="Merkel B.J."/>
            <person name="Hornburger P."/>
            <person name="Mueller R.-W."/>
            <person name="Bruemmer F."/>
            <person name="Labrenz M."/>
            <person name="Spormann A.M."/>
            <person name="Op den Camp H."/>
            <person name="Overmann J."/>
            <person name="Amann R."/>
            <person name="Jetten M.S.M."/>
            <person name="Mascher T."/>
            <person name="Medema M.H."/>
            <person name="Devos D.P."/>
            <person name="Kaster A.-K."/>
            <person name="Ovreas L."/>
            <person name="Rohde M."/>
            <person name="Galperin M.Y."/>
            <person name="Jogler C."/>
        </authorList>
    </citation>
    <scope>NUCLEOTIDE SEQUENCE [LARGE SCALE GENOMIC DNA]</scope>
    <source>
        <strain evidence="2 3">Pan44</strain>
    </source>
</reference>
<dbReference type="SUPFAM" id="SSF53474">
    <property type="entry name" value="alpha/beta-Hydrolases"/>
    <property type="match status" value="1"/>
</dbReference>
<dbReference type="GO" id="GO:0052689">
    <property type="term" value="F:carboxylic ester hydrolase activity"/>
    <property type="evidence" value="ECO:0007669"/>
    <property type="project" value="UniProtKB-ARBA"/>
</dbReference>
<dbReference type="KEGG" id="ccos:Pan44_49910"/>
<dbReference type="InParanoid" id="A0A517SLD4"/>
<gene>
    <name evidence="2" type="ORF">Pan44_49910</name>
</gene>
<sequence>MRFAWFVIAVLAGRIAGGEETQRFMAIDTLAPKPAASDDVQACLDGLCWKPQSFEVNCEPAASEDANHQAVLRFPSPINSGNAVNDRVAVLWYQAPKDDAPGLKPAIVVVHESGSSMPIGKLFARLFAGQGVHAFLVQLPNYGLRRTGNRKPTGDQFLLAMRQGIADVRRTRDAVAALPGIDPARISLQGTSLGGFVASTTAGLDSGFDQVFIMVAGGDLYSMLQSGEREAAELRRRLEEAGFTGEKLRDLMWQVEPTRLAGRMNPDRLWLYSAEHDRVVPIASALALKKAAGLADDHHIRLPGDHVTTVVYVPVILDHVIKRIREEKP</sequence>
<dbReference type="RefSeq" id="WP_145034336.1">
    <property type="nucleotide sequence ID" value="NZ_CP036271.1"/>
</dbReference>
<accession>A0A517SLD4</accession>
<evidence type="ECO:0000313" key="2">
    <source>
        <dbReference type="EMBL" id="QDT56928.1"/>
    </source>
</evidence>
<protein>
    <submittedName>
        <fullName evidence="2">Esterase</fullName>
    </submittedName>
</protein>
<evidence type="ECO:0000313" key="3">
    <source>
        <dbReference type="Proteomes" id="UP000315700"/>
    </source>
</evidence>
<name>A0A517SLD4_9PLAN</name>
<dbReference type="PANTHER" id="PTHR22946">
    <property type="entry name" value="DIENELACTONE HYDROLASE DOMAIN-CONTAINING PROTEIN-RELATED"/>
    <property type="match status" value="1"/>
</dbReference>
<dbReference type="PANTHER" id="PTHR22946:SF9">
    <property type="entry name" value="POLYKETIDE TRANSFERASE AF380"/>
    <property type="match status" value="1"/>
</dbReference>
<dbReference type="EMBL" id="CP036271">
    <property type="protein sequence ID" value="QDT56928.1"/>
    <property type="molecule type" value="Genomic_DNA"/>
</dbReference>
<keyword evidence="3" id="KW-1185">Reference proteome</keyword>
<evidence type="ECO:0000256" key="1">
    <source>
        <dbReference type="ARBA" id="ARBA00022801"/>
    </source>
</evidence>
<dbReference type="Gene3D" id="3.40.50.1820">
    <property type="entry name" value="alpha/beta hydrolase"/>
    <property type="match status" value="1"/>
</dbReference>
<dbReference type="AlphaFoldDB" id="A0A517SLD4"/>
<organism evidence="2 3">
    <name type="scientific">Caulifigura coniformis</name>
    <dbReference type="NCBI Taxonomy" id="2527983"/>
    <lineage>
        <taxon>Bacteria</taxon>
        <taxon>Pseudomonadati</taxon>
        <taxon>Planctomycetota</taxon>
        <taxon>Planctomycetia</taxon>
        <taxon>Planctomycetales</taxon>
        <taxon>Planctomycetaceae</taxon>
        <taxon>Caulifigura</taxon>
    </lineage>
</organism>